<dbReference type="GO" id="GO:0006508">
    <property type="term" value="P:proteolysis"/>
    <property type="evidence" value="ECO:0007669"/>
    <property type="project" value="UniProtKB-KW"/>
</dbReference>
<sequence length="277" mass="31053">MDSPPCGCFYVEPIVSGEEEFFSGDHELNVALKQPLTSWPNDLVACHCGIQMVQDLALTRILRRGHEAPKYVSAVGSQLEIETTVNVWKIVSDCSFVASLAVSALYERRFNKKIITSKIYPKNKDKEPIYNPFGKYMIKLHINGVPRKVIIDELLPYSKYCRLLCSYSSNKNEFWVSLLEKAYMKVMGGYDFPGSNSSIDLHALTGWLPERRALKPGEADFNADELYETLRVRLNAGHILVTVATGELSDAQAERTGLVPSHAYAVLDVRLVNVSAF</sequence>
<keyword evidence="7" id="KW-1185">Reference proteome</keyword>
<dbReference type="EMBL" id="BGZK01001117">
    <property type="protein sequence ID" value="GBP71680.1"/>
    <property type="molecule type" value="Genomic_DNA"/>
</dbReference>
<dbReference type="OrthoDB" id="167576at2759"/>
<evidence type="ECO:0000256" key="4">
    <source>
        <dbReference type="PROSITE-ProRule" id="PRU00239"/>
    </source>
</evidence>
<comment type="caution">
    <text evidence="4">Lacks conserved residue(s) required for the propagation of feature annotation.</text>
</comment>
<keyword evidence="2" id="KW-0378">Hydrolase</keyword>
<dbReference type="InterPro" id="IPR001300">
    <property type="entry name" value="Peptidase_C2_calpain_cat"/>
</dbReference>
<accession>A0A4C1Y869</accession>
<dbReference type="PANTHER" id="PTHR46143">
    <property type="entry name" value="CALPAIN-7"/>
    <property type="match status" value="1"/>
</dbReference>
<dbReference type="InterPro" id="IPR051297">
    <property type="entry name" value="PalB/RIM13"/>
</dbReference>
<name>A0A4C1Y869_EUMVA</name>
<evidence type="ECO:0000259" key="5">
    <source>
        <dbReference type="PROSITE" id="PS50203"/>
    </source>
</evidence>
<gene>
    <name evidence="6" type="primary">Capn7</name>
    <name evidence="6" type="ORF">EVAR_8286_1</name>
</gene>
<feature type="domain" description="Calpain catalytic" evidence="5">
    <location>
        <begin position="90"/>
        <end position="277"/>
    </location>
</feature>
<keyword evidence="1" id="KW-0645">Protease</keyword>
<evidence type="ECO:0000256" key="1">
    <source>
        <dbReference type="ARBA" id="ARBA00022670"/>
    </source>
</evidence>
<dbReference type="AlphaFoldDB" id="A0A4C1Y869"/>
<dbReference type="GO" id="GO:0004198">
    <property type="term" value="F:calcium-dependent cysteine-type endopeptidase activity"/>
    <property type="evidence" value="ECO:0007669"/>
    <property type="project" value="InterPro"/>
</dbReference>
<comment type="caution">
    <text evidence="6">The sequence shown here is derived from an EMBL/GenBank/DDBJ whole genome shotgun (WGS) entry which is preliminary data.</text>
</comment>
<keyword evidence="3" id="KW-0788">Thiol protease</keyword>
<evidence type="ECO:0000256" key="2">
    <source>
        <dbReference type="ARBA" id="ARBA00022801"/>
    </source>
</evidence>
<protein>
    <submittedName>
        <fullName evidence="6">Calpain-7</fullName>
    </submittedName>
</protein>
<evidence type="ECO:0000313" key="6">
    <source>
        <dbReference type="EMBL" id="GBP71680.1"/>
    </source>
</evidence>
<dbReference type="InterPro" id="IPR038765">
    <property type="entry name" value="Papain-like_cys_pep_sf"/>
</dbReference>
<dbReference type="Proteomes" id="UP000299102">
    <property type="component" value="Unassembled WGS sequence"/>
</dbReference>
<evidence type="ECO:0000256" key="3">
    <source>
        <dbReference type="ARBA" id="ARBA00022807"/>
    </source>
</evidence>
<dbReference type="Pfam" id="PF00648">
    <property type="entry name" value="Peptidase_C2"/>
    <property type="match status" value="1"/>
</dbReference>
<proteinExistence type="predicted"/>
<dbReference type="SMART" id="SM00230">
    <property type="entry name" value="CysPc"/>
    <property type="match status" value="1"/>
</dbReference>
<dbReference type="SUPFAM" id="SSF54001">
    <property type="entry name" value="Cysteine proteinases"/>
    <property type="match status" value="1"/>
</dbReference>
<organism evidence="6 7">
    <name type="scientific">Eumeta variegata</name>
    <name type="common">Bagworm moth</name>
    <name type="synonym">Eumeta japonica</name>
    <dbReference type="NCBI Taxonomy" id="151549"/>
    <lineage>
        <taxon>Eukaryota</taxon>
        <taxon>Metazoa</taxon>
        <taxon>Ecdysozoa</taxon>
        <taxon>Arthropoda</taxon>
        <taxon>Hexapoda</taxon>
        <taxon>Insecta</taxon>
        <taxon>Pterygota</taxon>
        <taxon>Neoptera</taxon>
        <taxon>Endopterygota</taxon>
        <taxon>Lepidoptera</taxon>
        <taxon>Glossata</taxon>
        <taxon>Ditrysia</taxon>
        <taxon>Tineoidea</taxon>
        <taxon>Psychidae</taxon>
        <taxon>Oiketicinae</taxon>
        <taxon>Eumeta</taxon>
    </lineage>
</organism>
<dbReference type="PANTHER" id="PTHR46143:SF1">
    <property type="entry name" value="CALPAIN-7"/>
    <property type="match status" value="1"/>
</dbReference>
<dbReference type="Gene3D" id="3.90.70.10">
    <property type="entry name" value="Cysteine proteinases"/>
    <property type="match status" value="1"/>
</dbReference>
<dbReference type="STRING" id="151549.A0A4C1Y869"/>
<evidence type="ECO:0000313" key="7">
    <source>
        <dbReference type="Proteomes" id="UP000299102"/>
    </source>
</evidence>
<reference evidence="6 7" key="1">
    <citation type="journal article" date="2019" name="Commun. Biol.">
        <title>The bagworm genome reveals a unique fibroin gene that provides high tensile strength.</title>
        <authorList>
            <person name="Kono N."/>
            <person name="Nakamura H."/>
            <person name="Ohtoshi R."/>
            <person name="Tomita M."/>
            <person name="Numata K."/>
            <person name="Arakawa K."/>
        </authorList>
    </citation>
    <scope>NUCLEOTIDE SEQUENCE [LARGE SCALE GENOMIC DNA]</scope>
</reference>
<dbReference type="PROSITE" id="PS50203">
    <property type="entry name" value="CALPAIN_CAT"/>
    <property type="match status" value="1"/>
</dbReference>